<organism evidence="1 2">
    <name type="scientific">Rahnella aquatilis (strain ATCC 33071 / DSM 4594 / JCM 1683 / NBRC 105701 / NCIMB 13365 / CIP 78.65)</name>
    <dbReference type="NCBI Taxonomy" id="745277"/>
    <lineage>
        <taxon>Bacteria</taxon>
        <taxon>Pseudomonadati</taxon>
        <taxon>Pseudomonadota</taxon>
        <taxon>Gammaproteobacteria</taxon>
        <taxon>Enterobacterales</taxon>
        <taxon>Yersiniaceae</taxon>
        <taxon>Rahnella</taxon>
    </lineage>
</organism>
<accession>H2IT23</accession>
<dbReference type="Proteomes" id="UP000009010">
    <property type="component" value="Chromosome"/>
</dbReference>
<evidence type="ECO:0000313" key="2">
    <source>
        <dbReference type="Proteomes" id="UP000009010"/>
    </source>
</evidence>
<keyword evidence="2" id="KW-1185">Reference proteome</keyword>
<reference evidence="2" key="2">
    <citation type="submission" date="2012-01" db="EMBL/GenBank/DDBJ databases">
        <title>Complete sequence of chromosome of Rahnella aquatilis CIP 78.65.</title>
        <authorList>
            <person name="Lucas S."/>
            <person name="Han J."/>
            <person name="Lapidus A."/>
            <person name="Cheng J.-F."/>
            <person name="Goodwin L."/>
            <person name="Pitluck S."/>
            <person name="Peters L."/>
            <person name="Ovchinnikova G."/>
            <person name="Held B."/>
            <person name="Detter J.C."/>
            <person name="Han C."/>
            <person name="Tapia R."/>
            <person name="Land M."/>
            <person name="Hauser L."/>
            <person name="Kyrpides N."/>
            <person name="Ivanova N."/>
            <person name="Pagani I."/>
            <person name="Sobecky P."/>
            <person name="Martinez R."/>
            <person name="Woyke T."/>
        </authorList>
    </citation>
    <scope>NUCLEOTIDE SEQUENCE [LARGE SCALE GENOMIC DNA]</scope>
    <source>
        <strain evidence="2">ATCC 33071 / DSM 4594 / JCM 1683 / NBRC 105701 / NCIMB 13365 / CIP 78.65</strain>
    </source>
</reference>
<dbReference type="STRING" id="745277.Rahaq2_1667"/>
<reference evidence="1 2" key="1">
    <citation type="journal article" date="2012" name="J. Bacteriol.">
        <title>Complete Genome Sequence of Rahnella aquatilis CIP 78.65.</title>
        <authorList>
            <person name="Martinez R.J."/>
            <person name="Bruce D."/>
            <person name="Detter C."/>
            <person name="Goodwin L.A."/>
            <person name="Han J."/>
            <person name="Han C.S."/>
            <person name="Held B."/>
            <person name="Land M.L."/>
            <person name="Mikhailova N."/>
            <person name="Nolan M."/>
            <person name="Pennacchio L."/>
            <person name="Pitluck S."/>
            <person name="Tapia R."/>
            <person name="Woyke T."/>
            <person name="Sobecky P.A."/>
        </authorList>
    </citation>
    <scope>NUCLEOTIDE SEQUENCE [LARGE SCALE GENOMIC DNA]</scope>
    <source>
        <strain evidence="2">ATCC 33071 / DSM 4594 / JCM 1683 / NBRC 105701 / NCIMB 13365 / CIP 78.65</strain>
    </source>
</reference>
<dbReference type="KEGG" id="raq:Rahaq2_1667"/>
<evidence type="ECO:0000313" key="1">
    <source>
        <dbReference type="EMBL" id="AEX51542.1"/>
    </source>
</evidence>
<sequence>MVLIDLKCAVILFFRGFYGVICNYNITVNLW</sequence>
<dbReference type="EMBL" id="CP003244">
    <property type="protein sequence ID" value="AEX51542.1"/>
    <property type="molecule type" value="Genomic_DNA"/>
</dbReference>
<protein>
    <submittedName>
        <fullName evidence="1">Uncharacterized protein</fullName>
    </submittedName>
</protein>
<dbReference type="HOGENOM" id="CLU_3398076_0_0_6"/>
<proteinExistence type="predicted"/>
<dbReference type="AlphaFoldDB" id="H2IT23"/>
<name>H2IT23_RAHAC</name>
<gene>
    <name evidence="1" type="ordered locus">Rahaq2_1667</name>
</gene>